<evidence type="ECO:0000313" key="2">
    <source>
        <dbReference type="EMBL" id="GAK51597.1"/>
    </source>
</evidence>
<proteinExistence type="predicted"/>
<dbReference type="InterPro" id="IPR055360">
    <property type="entry name" value="bAvd"/>
</dbReference>
<dbReference type="EMBL" id="DF820457">
    <property type="protein sequence ID" value="GAK51597.1"/>
    <property type="molecule type" value="Genomic_DNA"/>
</dbReference>
<gene>
    <name evidence="2" type="ORF">U14_02842</name>
</gene>
<protein>
    <recommendedName>
        <fullName evidence="1">bAvd-like domain-containing protein</fullName>
    </recommendedName>
</protein>
<keyword evidence="3" id="KW-1185">Reference proteome</keyword>
<dbReference type="InterPro" id="IPR036583">
    <property type="entry name" value="23S_rRNA_IVS_sf"/>
</dbReference>
<accession>A0A081BMI1</accession>
<evidence type="ECO:0000313" key="3">
    <source>
        <dbReference type="Proteomes" id="UP000030700"/>
    </source>
</evidence>
<reference evidence="2" key="1">
    <citation type="journal article" date="2015" name="PeerJ">
        <title>First genomic representation of candidate bacterial phylum KSB3 points to enhanced environmental sensing as a trigger of wastewater bulking.</title>
        <authorList>
            <person name="Sekiguchi Y."/>
            <person name="Ohashi A."/>
            <person name="Parks D.H."/>
            <person name="Yamauchi T."/>
            <person name="Tyson G.W."/>
            <person name="Hugenholtz P."/>
        </authorList>
    </citation>
    <scope>NUCLEOTIDE SEQUENCE [LARGE SCALE GENOMIC DNA]</scope>
</reference>
<dbReference type="Pfam" id="PF22296">
    <property type="entry name" value="bAvd"/>
    <property type="match status" value="1"/>
</dbReference>
<dbReference type="SUPFAM" id="SSF158446">
    <property type="entry name" value="IVS-encoded protein-like"/>
    <property type="match status" value="1"/>
</dbReference>
<dbReference type="AlphaFoldDB" id="A0A081BMI1"/>
<dbReference type="CDD" id="cd16376">
    <property type="entry name" value="Avd_like"/>
    <property type="match status" value="1"/>
</dbReference>
<dbReference type="Proteomes" id="UP000030700">
    <property type="component" value="Unassembled WGS sequence"/>
</dbReference>
<organism evidence="2">
    <name type="scientific">Candidatus Moduliflexus flocculans</name>
    <dbReference type="NCBI Taxonomy" id="1499966"/>
    <lineage>
        <taxon>Bacteria</taxon>
        <taxon>Candidatus Moduliflexota</taxon>
        <taxon>Candidatus Moduliflexia</taxon>
        <taxon>Candidatus Moduliflexales</taxon>
        <taxon>Candidatus Moduliflexaceae</taxon>
    </lineage>
</organism>
<dbReference type="STRING" id="1499966.U14_02842"/>
<dbReference type="Gene3D" id="1.20.1440.60">
    <property type="entry name" value="23S rRNA-intervening sequence"/>
    <property type="match status" value="1"/>
</dbReference>
<sequence length="125" mass="14708">MKESPIFVKTFDLLKWVIGHTEKFPKTQRFFLAKRINDALFDFYELIGEAAKIKERQIVLLQQADVRLQRLKHYFRLALELRYVSFDQYTFLVKDAGEVGRLLGGWMKSLDNTRNHREGGSAGQR</sequence>
<evidence type="ECO:0000259" key="1">
    <source>
        <dbReference type="Pfam" id="PF22296"/>
    </source>
</evidence>
<dbReference type="NCBIfam" id="NF033474">
    <property type="entry name" value="DivGenRetAVD"/>
    <property type="match status" value="1"/>
</dbReference>
<name>A0A081BMI1_9BACT</name>
<dbReference type="HOGENOM" id="CLU_144676_0_0_0"/>
<feature type="domain" description="bAvd-like" evidence="1">
    <location>
        <begin position="9"/>
        <end position="109"/>
    </location>
</feature>